<evidence type="ECO:0000256" key="4">
    <source>
        <dbReference type="SAM" id="MobiDB-lite"/>
    </source>
</evidence>
<dbReference type="InterPro" id="IPR000719">
    <property type="entry name" value="Prot_kinase_dom"/>
</dbReference>
<evidence type="ECO:0000313" key="6">
    <source>
        <dbReference type="EMBL" id="KAE9411527.1"/>
    </source>
</evidence>
<dbReference type="Gene3D" id="1.10.510.10">
    <property type="entry name" value="Transferase(Phosphotransferase) domain 1"/>
    <property type="match status" value="1"/>
</dbReference>
<proteinExistence type="predicted"/>
<dbReference type="PROSITE" id="PS50011">
    <property type="entry name" value="PROTEIN_KINASE_DOM"/>
    <property type="match status" value="1"/>
</dbReference>
<evidence type="ECO:0000256" key="2">
    <source>
        <dbReference type="ARBA" id="ARBA00022840"/>
    </source>
</evidence>
<dbReference type="Proteomes" id="UP000799118">
    <property type="component" value="Unassembled WGS sequence"/>
</dbReference>
<keyword evidence="1 3" id="KW-0547">Nucleotide-binding</keyword>
<dbReference type="GO" id="GO:0004674">
    <property type="term" value="F:protein serine/threonine kinase activity"/>
    <property type="evidence" value="ECO:0007669"/>
    <property type="project" value="TreeGrafter"/>
</dbReference>
<gene>
    <name evidence="6" type="ORF">BT96DRAFT_803919</name>
</gene>
<dbReference type="GO" id="GO:0005829">
    <property type="term" value="C:cytosol"/>
    <property type="evidence" value="ECO:0007669"/>
    <property type="project" value="TreeGrafter"/>
</dbReference>
<sequence length="507" mass="56213">MIPELAYSPLSPSDSGFLSPAESDALRTPSFPEHPHPLLAYSPDRSCNKHIHAHSDDILVANSSCEFGATKGFGLLPSVYVTNSRVGGSSPLSDIKYECEYLSPIESDALSSPLSPNSPSPFLSSPRHQAQHTFPSYKANNPRTPISEFNLDSSFHSPYFPPGHRLNPHFVRMYELGDELGSGGYGFVVTAKERKEGHEVAVKFIIKEKVPEYAWVDNKRYGRLPIEVVLLSSIDHENIVKCLDIFEDAKYYYLVQELHGTPWHNPSNDAEPERLPSAETSSPPSLSPSVSMNSVSSACPSTPPHTSSPLPCQSSSKLEAPRPPKFVRRPSHDLFECIEQSDNKCLSEDQARYVFAQIVDAVDYLDSLGVAHRDIKDENIVIDENLKVKLIDFGSAAFTDPAEPRPFYDLFYGTTAYASSEILQKKMYQAAPAEVWTLGVLLSYLLTGSSPFPHLKDAVAGRIVLTDCPRVSRQALNLMHVCLDPNPKTRVTIQEVKSHPWLNPRHA</sequence>
<dbReference type="InterPro" id="IPR017441">
    <property type="entry name" value="Protein_kinase_ATP_BS"/>
</dbReference>
<feature type="compositionally biased region" description="Low complexity" evidence="4">
    <location>
        <begin position="277"/>
        <end position="312"/>
    </location>
</feature>
<feature type="region of interest" description="Disordered" evidence="4">
    <location>
        <begin position="1"/>
        <end position="34"/>
    </location>
</feature>
<feature type="compositionally biased region" description="Low complexity" evidence="4">
    <location>
        <begin position="110"/>
        <end position="126"/>
    </location>
</feature>
<name>A0A6A4IUE5_9AGAR</name>
<dbReference type="InterPro" id="IPR008271">
    <property type="entry name" value="Ser/Thr_kinase_AS"/>
</dbReference>
<dbReference type="GO" id="GO:0005524">
    <property type="term" value="F:ATP binding"/>
    <property type="evidence" value="ECO:0007669"/>
    <property type="project" value="UniProtKB-UniRule"/>
</dbReference>
<keyword evidence="7" id="KW-1185">Reference proteome</keyword>
<dbReference type="GO" id="GO:0035556">
    <property type="term" value="P:intracellular signal transduction"/>
    <property type="evidence" value="ECO:0007669"/>
    <property type="project" value="TreeGrafter"/>
</dbReference>
<evidence type="ECO:0000256" key="1">
    <source>
        <dbReference type="ARBA" id="ARBA00022741"/>
    </source>
</evidence>
<reference evidence="6" key="1">
    <citation type="journal article" date="2019" name="Environ. Microbiol.">
        <title>Fungal ecological strategies reflected in gene transcription - a case study of two litter decomposers.</title>
        <authorList>
            <person name="Barbi F."/>
            <person name="Kohler A."/>
            <person name="Barry K."/>
            <person name="Baskaran P."/>
            <person name="Daum C."/>
            <person name="Fauchery L."/>
            <person name="Ihrmark K."/>
            <person name="Kuo A."/>
            <person name="LaButti K."/>
            <person name="Lipzen A."/>
            <person name="Morin E."/>
            <person name="Grigoriev I.V."/>
            <person name="Henrissat B."/>
            <person name="Lindahl B."/>
            <person name="Martin F."/>
        </authorList>
    </citation>
    <scope>NUCLEOTIDE SEQUENCE</scope>
    <source>
        <strain evidence="6">JB14</strain>
    </source>
</reference>
<evidence type="ECO:0000259" key="5">
    <source>
        <dbReference type="PROSITE" id="PS50011"/>
    </source>
</evidence>
<dbReference type="SUPFAM" id="SSF56112">
    <property type="entry name" value="Protein kinase-like (PK-like)"/>
    <property type="match status" value="1"/>
</dbReference>
<evidence type="ECO:0000256" key="3">
    <source>
        <dbReference type="PROSITE-ProRule" id="PRU10141"/>
    </source>
</evidence>
<dbReference type="GO" id="GO:0045719">
    <property type="term" value="P:negative regulation of glycogen biosynthetic process"/>
    <property type="evidence" value="ECO:0007669"/>
    <property type="project" value="TreeGrafter"/>
</dbReference>
<dbReference type="PANTHER" id="PTHR24346">
    <property type="entry name" value="MAP/MICROTUBULE AFFINITY-REGULATING KINASE"/>
    <property type="match status" value="1"/>
</dbReference>
<dbReference type="FunFam" id="3.30.200.20:FF:000314">
    <property type="entry name" value="Serine/threonine protein kinase"/>
    <property type="match status" value="1"/>
</dbReference>
<feature type="region of interest" description="Disordered" evidence="4">
    <location>
        <begin position="263"/>
        <end position="323"/>
    </location>
</feature>
<dbReference type="PROSITE" id="PS00108">
    <property type="entry name" value="PROTEIN_KINASE_ST"/>
    <property type="match status" value="1"/>
</dbReference>
<keyword evidence="2 3" id="KW-0067">ATP-binding</keyword>
<dbReference type="Pfam" id="PF00069">
    <property type="entry name" value="Pkinase"/>
    <property type="match status" value="2"/>
</dbReference>
<protein>
    <submittedName>
        <fullName evidence="6">Pkinase-domain-containing protein</fullName>
    </submittedName>
</protein>
<feature type="binding site" evidence="3">
    <location>
        <position position="207"/>
    </location>
    <ligand>
        <name>ATP</name>
        <dbReference type="ChEBI" id="CHEBI:30616"/>
    </ligand>
</feature>
<feature type="region of interest" description="Disordered" evidence="4">
    <location>
        <begin position="110"/>
        <end position="141"/>
    </location>
</feature>
<organism evidence="6 7">
    <name type="scientific">Gymnopus androsaceus JB14</name>
    <dbReference type="NCBI Taxonomy" id="1447944"/>
    <lineage>
        <taxon>Eukaryota</taxon>
        <taxon>Fungi</taxon>
        <taxon>Dikarya</taxon>
        <taxon>Basidiomycota</taxon>
        <taxon>Agaricomycotina</taxon>
        <taxon>Agaricomycetes</taxon>
        <taxon>Agaricomycetidae</taxon>
        <taxon>Agaricales</taxon>
        <taxon>Marasmiineae</taxon>
        <taxon>Omphalotaceae</taxon>
        <taxon>Gymnopus</taxon>
    </lineage>
</organism>
<dbReference type="InterPro" id="IPR011009">
    <property type="entry name" value="Kinase-like_dom_sf"/>
</dbReference>
<dbReference type="EMBL" id="ML769383">
    <property type="protein sequence ID" value="KAE9411527.1"/>
    <property type="molecule type" value="Genomic_DNA"/>
</dbReference>
<evidence type="ECO:0000313" key="7">
    <source>
        <dbReference type="Proteomes" id="UP000799118"/>
    </source>
</evidence>
<dbReference type="PROSITE" id="PS00107">
    <property type="entry name" value="PROTEIN_KINASE_ATP"/>
    <property type="match status" value="1"/>
</dbReference>
<dbReference type="PANTHER" id="PTHR24346:SF72">
    <property type="entry name" value="CAMK PROTEIN KINASE"/>
    <property type="match status" value="1"/>
</dbReference>
<dbReference type="OrthoDB" id="10252171at2759"/>
<dbReference type="GO" id="GO:0005634">
    <property type="term" value="C:nucleus"/>
    <property type="evidence" value="ECO:0007669"/>
    <property type="project" value="TreeGrafter"/>
</dbReference>
<accession>A0A6A4IUE5</accession>
<feature type="domain" description="Protein kinase" evidence="5">
    <location>
        <begin position="174"/>
        <end position="502"/>
    </location>
</feature>
<dbReference type="SMART" id="SM00220">
    <property type="entry name" value="S_TKc"/>
    <property type="match status" value="1"/>
</dbReference>
<dbReference type="AlphaFoldDB" id="A0A6A4IUE5"/>
<feature type="compositionally biased region" description="Polar residues" evidence="4">
    <location>
        <begin position="127"/>
        <end position="141"/>
    </location>
</feature>
<dbReference type="Gene3D" id="3.30.200.20">
    <property type="entry name" value="Phosphorylase Kinase, domain 1"/>
    <property type="match status" value="1"/>
</dbReference>